<keyword evidence="5" id="KW-1185">Reference proteome</keyword>
<feature type="transmembrane region" description="Helical" evidence="2">
    <location>
        <begin position="434"/>
        <end position="455"/>
    </location>
</feature>
<feature type="transmembrane region" description="Helical" evidence="2">
    <location>
        <begin position="467"/>
        <end position="486"/>
    </location>
</feature>
<dbReference type="InterPro" id="IPR012429">
    <property type="entry name" value="HGSNAT_cat"/>
</dbReference>
<protein>
    <recommendedName>
        <fullName evidence="3">Heparan-alpha-glucosaminide N-acetyltransferase catalytic domain-containing protein</fullName>
    </recommendedName>
</protein>
<accession>A0AAW0YQH7</accession>
<feature type="transmembrane region" description="Helical" evidence="2">
    <location>
        <begin position="349"/>
        <end position="369"/>
    </location>
</feature>
<dbReference type="Proteomes" id="UP001445076">
    <property type="component" value="Unassembled WGS sequence"/>
</dbReference>
<gene>
    <name evidence="4" type="ORF">OTU49_009163</name>
</gene>
<evidence type="ECO:0000313" key="5">
    <source>
        <dbReference type="Proteomes" id="UP001445076"/>
    </source>
</evidence>
<dbReference type="EMBL" id="JARKIK010000001">
    <property type="protein sequence ID" value="KAK8754055.1"/>
    <property type="molecule type" value="Genomic_DNA"/>
</dbReference>
<evidence type="ECO:0000256" key="1">
    <source>
        <dbReference type="SAM" id="MobiDB-lite"/>
    </source>
</evidence>
<evidence type="ECO:0000313" key="4">
    <source>
        <dbReference type="EMBL" id="KAK8754054.1"/>
    </source>
</evidence>
<proteinExistence type="predicted"/>
<sequence>MGSSFVEDPGVNEFMGFDLRELGVDEAYLKVDSQYPTNLTLYTLSHNCYGCPLQPQLVVEGGGGTNNLSLSTHHPWTFLLTTLTQPYFLPGDEPVVCEVSAAKLGEFGVYLLNLTEESNCTFSTLKDPVFEYGAIVIAVAVYAGLAILAAGCLALYQWMLRRYTHSRDDGSQVELQMAGSTTTIRETDKSNTTPPPAAPKPRLKSLDTFRGMSIVIMIFVNYGAGNYWFLEHATWNGLQVADLVFPWFMWIMGVCIPMGLRSALRRQTPKPKIFFRILKRSIKLFVLGIILNSLGGWIWLDKYRVPGVLQRFAITYLVTAGVALALSPDKPPQYQSDAGIAMSDVVQILPQWVVHLLILAVHTLITFLLPVPGCPTGYLGPGGVALLQDNTSSPECVGGAAGEVDRWLLTSQHIYQNPTAKEVYGSAAFDPEGVLGSLTSIFQVFLGLQAGMVLQAHQSHHGRACRWLLWCVLLGAVGAALCNASINDGVIPVNKNLWSLSFVMVTSCFAYFLLAVCYLLVDVWGVWSGAPFYQAGMNSIFLYVGHNVAYNIFPWHYAVGLMHTHLATLTETLWGTTLWVIIALYLHHKRKFYTV</sequence>
<feature type="transmembrane region" description="Helical" evidence="2">
    <location>
        <begin position="284"/>
        <end position="300"/>
    </location>
</feature>
<dbReference type="PANTHER" id="PTHR31061:SF24">
    <property type="entry name" value="LD22376P"/>
    <property type="match status" value="1"/>
</dbReference>
<evidence type="ECO:0000259" key="3">
    <source>
        <dbReference type="Pfam" id="PF07786"/>
    </source>
</evidence>
<feature type="domain" description="Heparan-alpha-glucosaminide N-acetyltransferase catalytic" evidence="3">
    <location>
        <begin position="202"/>
        <end position="321"/>
    </location>
</feature>
<dbReference type="EMBL" id="JARKIK010000001">
    <property type="protein sequence ID" value="KAK8754054.1"/>
    <property type="molecule type" value="Genomic_DNA"/>
</dbReference>
<dbReference type="PANTHER" id="PTHR31061">
    <property type="entry name" value="LD22376P"/>
    <property type="match status" value="1"/>
</dbReference>
<keyword evidence="2" id="KW-1133">Transmembrane helix</keyword>
<reference evidence="4 5" key="1">
    <citation type="journal article" date="2024" name="BMC Genomics">
        <title>Genome assembly of redclaw crayfish (Cherax quadricarinatus) provides insights into its immune adaptation and hypoxia tolerance.</title>
        <authorList>
            <person name="Liu Z."/>
            <person name="Zheng J."/>
            <person name="Li H."/>
            <person name="Fang K."/>
            <person name="Wang S."/>
            <person name="He J."/>
            <person name="Zhou D."/>
            <person name="Weng S."/>
            <person name="Chi M."/>
            <person name="Gu Z."/>
            <person name="He J."/>
            <person name="Li F."/>
            <person name="Wang M."/>
        </authorList>
    </citation>
    <scope>NUCLEOTIDE SEQUENCE [LARGE SCALE GENOMIC DNA]</scope>
    <source>
        <strain evidence="4">ZL_2023a</strain>
    </source>
</reference>
<evidence type="ECO:0000256" key="2">
    <source>
        <dbReference type="SAM" id="Phobius"/>
    </source>
</evidence>
<reference evidence="4" key="2">
    <citation type="submission" date="2024-01" db="EMBL/GenBank/DDBJ databases">
        <authorList>
            <person name="He J."/>
            <person name="Wang M."/>
            <person name="Zheng J."/>
            <person name="Liu Z."/>
        </authorList>
    </citation>
    <scope>NUCLEOTIDE SEQUENCE</scope>
    <source>
        <strain evidence="4">ZL_2023a</strain>
        <tissue evidence="4">Muscle</tissue>
    </source>
</reference>
<organism evidence="4 5">
    <name type="scientific">Cherax quadricarinatus</name>
    <name type="common">Australian red claw crayfish</name>
    <dbReference type="NCBI Taxonomy" id="27406"/>
    <lineage>
        <taxon>Eukaryota</taxon>
        <taxon>Metazoa</taxon>
        <taxon>Ecdysozoa</taxon>
        <taxon>Arthropoda</taxon>
        <taxon>Crustacea</taxon>
        <taxon>Multicrustacea</taxon>
        <taxon>Malacostraca</taxon>
        <taxon>Eumalacostraca</taxon>
        <taxon>Eucarida</taxon>
        <taxon>Decapoda</taxon>
        <taxon>Pleocyemata</taxon>
        <taxon>Astacidea</taxon>
        <taxon>Parastacoidea</taxon>
        <taxon>Parastacidae</taxon>
        <taxon>Cherax</taxon>
    </lineage>
</organism>
<feature type="transmembrane region" description="Helical" evidence="2">
    <location>
        <begin position="132"/>
        <end position="156"/>
    </location>
</feature>
<dbReference type="Pfam" id="PF07786">
    <property type="entry name" value="HGSNAT_cat"/>
    <property type="match status" value="1"/>
</dbReference>
<feature type="transmembrane region" description="Helical" evidence="2">
    <location>
        <begin position="244"/>
        <end position="264"/>
    </location>
</feature>
<name>A0AAW0YQH7_CHEQU</name>
<feature type="transmembrane region" description="Helical" evidence="2">
    <location>
        <begin position="498"/>
        <end position="520"/>
    </location>
</feature>
<comment type="caution">
    <text evidence="4">The sequence shown here is derived from an EMBL/GenBank/DDBJ whole genome shotgun (WGS) entry which is preliminary data.</text>
</comment>
<keyword evidence="2" id="KW-0812">Transmembrane</keyword>
<feature type="transmembrane region" description="Helical" evidence="2">
    <location>
        <begin position="209"/>
        <end position="229"/>
    </location>
</feature>
<dbReference type="AlphaFoldDB" id="A0AAW0YQH7"/>
<feature type="transmembrane region" description="Helical" evidence="2">
    <location>
        <begin position="532"/>
        <end position="553"/>
    </location>
</feature>
<feature type="region of interest" description="Disordered" evidence="1">
    <location>
        <begin position="181"/>
        <end position="200"/>
    </location>
</feature>
<feature type="transmembrane region" description="Helical" evidence="2">
    <location>
        <begin position="312"/>
        <end position="328"/>
    </location>
</feature>
<keyword evidence="2" id="KW-0472">Membrane</keyword>
<feature type="transmembrane region" description="Helical" evidence="2">
    <location>
        <begin position="565"/>
        <end position="586"/>
    </location>
</feature>